<accession>A0A0G0LM18</accession>
<evidence type="ECO:0000256" key="2">
    <source>
        <dbReference type="SAM" id="Coils"/>
    </source>
</evidence>
<dbReference type="Gene3D" id="1.10.10.580">
    <property type="entry name" value="Structural maintenance of chromosome 1. Chain E"/>
    <property type="match status" value="1"/>
</dbReference>
<dbReference type="Gene3D" id="6.10.250.2410">
    <property type="match status" value="1"/>
</dbReference>
<dbReference type="PANTHER" id="PTHR33969:SF2">
    <property type="entry name" value="SEGREGATION AND CONDENSATION PROTEIN A"/>
    <property type="match status" value="1"/>
</dbReference>
<gene>
    <name evidence="3" type="ORF">UT16_C0001G0019</name>
</gene>
<evidence type="ECO:0000256" key="1">
    <source>
        <dbReference type="ARBA" id="ARBA00044777"/>
    </source>
</evidence>
<dbReference type="Proteomes" id="UP000034706">
    <property type="component" value="Unassembled WGS sequence"/>
</dbReference>
<evidence type="ECO:0000313" key="3">
    <source>
        <dbReference type="EMBL" id="KKQ92953.1"/>
    </source>
</evidence>
<dbReference type="EMBL" id="LBVT01000001">
    <property type="protein sequence ID" value="KKQ92953.1"/>
    <property type="molecule type" value="Genomic_DNA"/>
</dbReference>
<protein>
    <recommendedName>
        <fullName evidence="1">Segregation and condensation protein A</fullName>
    </recommendedName>
</protein>
<dbReference type="AlphaFoldDB" id="A0A0G0LM18"/>
<dbReference type="InterPro" id="IPR023093">
    <property type="entry name" value="ScpA-like_C"/>
</dbReference>
<name>A0A0G0LM18_9BACT</name>
<dbReference type="Pfam" id="PF02616">
    <property type="entry name" value="SMC_ScpA"/>
    <property type="match status" value="1"/>
</dbReference>
<evidence type="ECO:0000313" key="4">
    <source>
        <dbReference type="Proteomes" id="UP000034706"/>
    </source>
</evidence>
<sequence>MDYKVNLEKFSGPLDLLLSIIEEKKLAISEISLSQVADQFLEYLKKLENTQELKENIKSSSEYQRILADFLVIASRLILIKSRSLLPILVLSDEEEGDIKDLEERLKIYQKFRELSRELGRFSKNRAPYFSREYYFNLPIVFYPPKNISSEELFKIYEIFIKTLPQVEKLEEQSLARVMTIEEKLKELTERINVVVEASFKELSGQVKKKIDIILTFLAVLMLMRSRILDISQDKLFGDIKIKKLN</sequence>
<dbReference type="InterPro" id="IPR003768">
    <property type="entry name" value="ScpA"/>
</dbReference>
<dbReference type="PANTHER" id="PTHR33969">
    <property type="entry name" value="SEGREGATION AND CONDENSATION PROTEIN A"/>
    <property type="match status" value="1"/>
</dbReference>
<feature type="coiled-coil region" evidence="2">
    <location>
        <begin position="171"/>
        <end position="198"/>
    </location>
</feature>
<keyword evidence="2" id="KW-0175">Coiled coil</keyword>
<reference evidence="3 4" key="1">
    <citation type="journal article" date="2015" name="Nature">
        <title>rRNA introns, odd ribosomes, and small enigmatic genomes across a large radiation of phyla.</title>
        <authorList>
            <person name="Brown C.T."/>
            <person name="Hug L.A."/>
            <person name="Thomas B.C."/>
            <person name="Sharon I."/>
            <person name="Castelle C.J."/>
            <person name="Singh A."/>
            <person name="Wilkins M.J."/>
            <person name="Williams K.H."/>
            <person name="Banfield J.F."/>
        </authorList>
    </citation>
    <scope>NUCLEOTIDE SEQUENCE [LARGE SCALE GENOMIC DNA]</scope>
</reference>
<organism evidence="3 4">
    <name type="scientific">Candidatus Azambacteria bacterium GW2011_GWA2_39_10</name>
    <dbReference type="NCBI Taxonomy" id="1618611"/>
    <lineage>
        <taxon>Bacteria</taxon>
        <taxon>Candidatus Azamiibacteriota</taxon>
    </lineage>
</organism>
<comment type="caution">
    <text evidence="3">The sequence shown here is derived from an EMBL/GenBank/DDBJ whole genome shotgun (WGS) entry which is preliminary data.</text>
</comment>
<proteinExistence type="predicted"/>